<organism evidence="2">
    <name type="scientific">Xenorhabdus bovienii str. oregonense</name>
    <dbReference type="NCBI Taxonomy" id="1398202"/>
    <lineage>
        <taxon>Bacteria</taxon>
        <taxon>Pseudomonadati</taxon>
        <taxon>Pseudomonadota</taxon>
        <taxon>Gammaproteobacteria</taxon>
        <taxon>Enterobacterales</taxon>
        <taxon>Morganellaceae</taxon>
        <taxon>Xenorhabdus</taxon>
    </lineage>
</organism>
<keyword evidence="1" id="KW-0812">Transmembrane</keyword>
<dbReference type="EMBL" id="CBSX010000172">
    <property type="protein sequence ID" value="CDH07095.1"/>
    <property type="molecule type" value="Genomic_DNA"/>
</dbReference>
<name>A0A077P7G1_XENBV</name>
<protein>
    <submittedName>
        <fullName evidence="2">Uncharacterized protein</fullName>
    </submittedName>
</protein>
<feature type="transmembrane region" description="Helical" evidence="1">
    <location>
        <begin position="12"/>
        <end position="33"/>
    </location>
</feature>
<keyword evidence="1" id="KW-1133">Transmembrane helix</keyword>
<evidence type="ECO:0000313" key="2">
    <source>
        <dbReference type="EMBL" id="CDH07095.1"/>
    </source>
</evidence>
<dbReference type="Proteomes" id="UP000028483">
    <property type="component" value="Unassembled WGS sequence"/>
</dbReference>
<accession>A0A077P7G1</accession>
<reference evidence="2" key="1">
    <citation type="submission" date="2013-07" db="EMBL/GenBank/DDBJ databases">
        <title>Sub-species coevolution in mutualistic symbiosis.</title>
        <authorList>
            <person name="Murfin K."/>
            <person name="Klassen J."/>
            <person name="Lee M."/>
            <person name="Forst S."/>
            <person name="Stock P."/>
            <person name="Goodrich-Blair H."/>
        </authorList>
    </citation>
    <scope>NUCLEOTIDE SEQUENCE [LARGE SCALE GENOMIC DNA]</scope>
    <source>
        <strain evidence="2">Oregonense</strain>
    </source>
</reference>
<gene>
    <name evidence="2" type="ORF">XBO1_2530009</name>
</gene>
<dbReference type="AlphaFoldDB" id="A0A077P7G1"/>
<sequence length="40" mass="4637">MIYVKKLLPLTLKYLCYIFMGNVNPFSAVIYGINKLNVIQ</sequence>
<keyword evidence="1" id="KW-0472">Membrane</keyword>
<comment type="caution">
    <text evidence="2">The sequence shown here is derived from an EMBL/GenBank/DDBJ whole genome shotgun (WGS) entry which is preliminary data.</text>
</comment>
<dbReference type="HOGENOM" id="CLU_3298778_0_0_6"/>
<proteinExistence type="predicted"/>
<evidence type="ECO:0000256" key="1">
    <source>
        <dbReference type="SAM" id="Phobius"/>
    </source>
</evidence>